<evidence type="ECO:0000256" key="2">
    <source>
        <dbReference type="ARBA" id="ARBA00011900"/>
    </source>
</evidence>
<sequence length="614" mass="65540">MSTDNAGQVLFQVQDLLRNSPLASNESGLLAFQLLVWAQLSTKGKLDLDSTVDAALAHGATGIVDALSRLALTDGPMGQAFGDAARRAQFSGDYIVSAVTAAKRLADGGIFERFSPADVVAHLPQIGTEPVTVPAEVARLMVNLVVKGDQSSVYSPWESSGQFVGALLNQHVSLYVETPFSTPLPALLSLFREAPTEMVLANPLRSPTAIKGGHLQKFDAALSIPPLNMVVSDEAAMTDLYGRFPIKKATWNGLNVLHIVAQTGGKAAIIVANSFLFGPGRDREVREYLLHKGMVEAVIALPAGLFNITNIPSALLLLDTQANCRKVGFVDATRPYFTKALNKGKTTLVNTNAIVSFCSALMGEQSVLAADALDDTLAVVTPVEDILGNEASLQVDRYVMAHEQRNLQAWLRAMPTVALEDLADFHNPIPNKDRNSGAPAAIEVYEVGAADLPSAGYIATPEKTVSVQLSSRRSGNAEEAFLRQGDVLLITKGSVGKVGIVPADVPPAGPGGWVAGQSAIVLRGRGQYGDLRGLGLWMRSQMGRDVLAGITSGATIPMISIQTLRRLQVPVLTLEATHRAVEVLNREAEIQRGIEALRTEQAGLSERLWNELLN</sequence>
<dbReference type="Pfam" id="PF02384">
    <property type="entry name" value="N6_Mtase"/>
    <property type="match status" value="1"/>
</dbReference>
<keyword evidence="7" id="KW-0238">DNA-binding</keyword>
<dbReference type="GO" id="GO:0009307">
    <property type="term" value="P:DNA restriction-modification system"/>
    <property type="evidence" value="ECO:0007669"/>
    <property type="project" value="UniProtKB-KW"/>
</dbReference>
<keyword evidence="5" id="KW-0949">S-adenosyl-L-methionine</keyword>
<keyword evidence="3 10" id="KW-0489">Methyltransferase</keyword>
<dbReference type="Gene3D" id="3.90.220.20">
    <property type="entry name" value="DNA methylase specificity domains"/>
    <property type="match status" value="1"/>
</dbReference>
<dbReference type="GO" id="GO:0003677">
    <property type="term" value="F:DNA binding"/>
    <property type="evidence" value="ECO:0007669"/>
    <property type="project" value="UniProtKB-KW"/>
</dbReference>
<dbReference type="EMBL" id="CP060412">
    <property type="protein sequence ID" value="QNK03479.1"/>
    <property type="molecule type" value="Genomic_DNA"/>
</dbReference>
<evidence type="ECO:0000256" key="5">
    <source>
        <dbReference type="ARBA" id="ARBA00022691"/>
    </source>
</evidence>
<dbReference type="AlphaFoldDB" id="A0A7G8Q9M1"/>
<proteinExistence type="inferred from homology"/>
<evidence type="ECO:0000256" key="1">
    <source>
        <dbReference type="ARBA" id="ARBA00006594"/>
    </source>
</evidence>
<dbReference type="Proteomes" id="UP000515873">
    <property type="component" value="Chromosome"/>
</dbReference>
<comment type="similarity">
    <text evidence="1">Belongs to the N(4)/N(6)-methyltransferase family.</text>
</comment>
<feature type="domain" description="DNA methylase adenine-specific" evidence="9">
    <location>
        <begin position="199"/>
        <end position="405"/>
    </location>
</feature>
<accession>A0A7G8Q9M1</accession>
<dbReference type="InterPro" id="IPR044946">
    <property type="entry name" value="Restrct_endonuc_typeI_TRD_sf"/>
</dbReference>
<evidence type="ECO:0000313" key="11">
    <source>
        <dbReference type="Proteomes" id="UP000515873"/>
    </source>
</evidence>
<name>A0A7G8Q9M1_9GAMM</name>
<dbReference type="GO" id="GO:0008170">
    <property type="term" value="F:N-methyltransferase activity"/>
    <property type="evidence" value="ECO:0007669"/>
    <property type="project" value="InterPro"/>
</dbReference>
<evidence type="ECO:0000256" key="6">
    <source>
        <dbReference type="ARBA" id="ARBA00022747"/>
    </source>
</evidence>
<reference evidence="10 11" key="1">
    <citation type="submission" date="2020-08" db="EMBL/GenBank/DDBJ databases">
        <title>Dyella sp. G9 isolated from forest soil.</title>
        <authorList>
            <person name="Fu J."/>
            <person name="Qiu L."/>
        </authorList>
    </citation>
    <scope>NUCLEOTIDE SEQUENCE [LARGE SCALE GENOMIC DNA]</scope>
    <source>
        <strain evidence="10 11">G9</strain>
    </source>
</reference>
<comment type="catalytic activity">
    <reaction evidence="8">
        <text>a 2'-deoxyadenosine in DNA + S-adenosyl-L-methionine = an N(6)-methyl-2'-deoxyadenosine in DNA + S-adenosyl-L-homocysteine + H(+)</text>
        <dbReference type="Rhea" id="RHEA:15197"/>
        <dbReference type="Rhea" id="RHEA-COMP:12418"/>
        <dbReference type="Rhea" id="RHEA-COMP:12419"/>
        <dbReference type="ChEBI" id="CHEBI:15378"/>
        <dbReference type="ChEBI" id="CHEBI:57856"/>
        <dbReference type="ChEBI" id="CHEBI:59789"/>
        <dbReference type="ChEBI" id="CHEBI:90615"/>
        <dbReference type="ChEBI" id="CHEBI:90616"/>
        <dbReference type="EC" id="2.1.1.72"/>
    </reaction>
</comment>
<evidence type="ECO:0000259" key="9">
    <source>
        <dbReference type="Pfam" id="PF02384"/>
    </source>
</evidence>
<dbReference type="InterPro" id="IPR051537">
    <property type="entry name" value="DNA_Adenine_Mtase"/>
</dbReference>
<keyword evidence="11" id="KW-1185">Reference proteome</keyword>
<dbReference type="GO" id="GO:0032259">
    <property type="term" value="P:methylation"/>
    <property type="evidence" value="ECO:0007669"/>
    <property type="project" value="UniProtKB-KW"/>
</dbReference>
<dbReference type="InterPro" id="IPR003356">
    <property type="entry name" value="DNA_methylase_A-5"/>
</dbReference>
<organism evidence="10 11">
    <name type="scientific">Dyella telluris</name>
    <dbReference type="NCBI Taxonomy" id="2763498"/>
    <lineage>
        <taxon>Bacteria</taxon>
        <taxon>Pseudomonadati</taxon>
        <taxon>Pseudomonadota</taxon>
        <taxon>Gammaproteobacteria</taxon>
        <taxon>Lysobacterales</taxon>
        <taxon>Rhodanobacteraceae</taxon>
        <taxon>Dyella</taxon>
    </lineage>
</organism>
<dbReference type="Gene3D" id="3.40.50.150">
    <property type="entry name" value="Vaccinia Virus protein VP39"/>
    <property type="match status" value="1"/>
</dbReference>
<evidence type="ECO:0000256" key="7">
    <source>
        <dbReference type="ARBA" id="ARBA00023125"/>
    </source>
</evidence>
<dbReference type="GO" id="GO:0009007">
    <property type="term" value="F:site-specific DNA-methyltransferase (adenine-specific) activity"/>
    <property type="evidence" value="ECO:0007669"/>
    <property type="project" value="UniProtKB-EC"/>
</dbReference>
<protein>
    <recommendedName>
        <fullName evidence="2">site-specific DNA-methyltransferase (adenine-specific)</fullName>
        <ecNumber evidence="2">2.1.1.72</ecNumber>
    </recommendedName>
</protein>
<evidence type="ECO:0000256" key="4">
    <source>
        <dbReference type="ARBA" id="ARBA00022679"/>
    </source>
</evidence>
<dbReference type="RefSeq" id="WP_187058945.1">
    <property type="nucleotide sequence ID" value="NZ_CP060412.1"/>
</dbReference>
<dbReference type="InterPro" id="IPR029063">
    <property type="entry name" value="SAM-dependent_MTases_sf"/>
</dbReference>
<evidence type="ECO:0000256" key="8">
    <source>
        <dbReference type="ARBA" id="ARBA00047942"/>
    </source>
</evidence>
<dbReference type="SUPFAM" id="SSF53335">
    <property type="entry name" value="S-adenosyl-L-methionine-dependent methyltransferases"/>
    <property type="match status" value="1"/>
</dbReference>
<keyword evidence="4" id="KW-0808">Transferase</keyword>
<dbReference type="PANTHER" id="PTHR42933:SF3">
    <property type="entry name" value="TYPE I RESTRICTION ENZYME MJAVIII METHYLASE SUBUNIT"/>
    <property type="match status" value="1"/>
</dbReference>
<dbReference type="EC" id="2.1.1.72" evidence="2"/>
<dbReference type="KEGG" id="dtl:H8F01_10385"/>
<keyword evidence="6" id="KW-0680">Restriction system</keyword>
<evidence type="ECO:0000256" key="3">
    <source>
        <dbReference type="ARBA" id="ARBA00022603"/>
    </source>
</evidence>
<gene>
    <name evidence="10" type="ORF">H8F01_10385</name>
</gene>
<dbReference type="SUPFAM" id="SSF116734">
    <property type="entry name" value="DNA methylase specificity domain"/>
    <property type="match status" value="1"/>
</dbReference>
<dbReference type="PANTHER" id="PTHR42933">
    <property type="entry name" value="SLR6095 PROTEIN"/>
    <property type="match status" value="1"/>
</dbReference>
<evidence type="ECO:0000313" key="10">
    <source>
        <dbReference type="EMBL" id="QNK03479.1"/>
    </source>
</evidence>